<keyword evidence="2" id="KW-1185">Reference proteome</keyword>
<accession>R1CZ23</accession>
<protein>
    <submittedName>
        <fullName evidence="1">Uncharacterized protein</fullName>
    </submittedName>
</protein>
<dbReference type="Proteomes" id="UP000013378">
    <property type="component" value="Unassembled WGS sequence"/>
</dbReference>
<dbReference type="EMBL" id="ARZA01000015">
    <property type="protein sequence ID" value="EOD01829.1"/>
    <property type="molecule type" value="Genomic_DNA"/>
</dbReference>
<comment type="caution">
    <text evidence="1">The sequence shown here is derived from an EMBL/GenBank/DDBJ whole genome shotgun (WGS) entry which is preliminary data.</text>
</comment>
<evidence type="ECO:0000313" key="2">
    <source>
        <dbReference type="Proteomes" id="UP000013378"/>
    </source>
</evidence>
<proteinExistence type="predicted"/>
<gene>
    <name evidence="1" type="ORF">L21TH_0101</name>
</gene>
<evidence type="ECO:0000313" key="1">
    <source>
        <dbReference type="EMBL" id="EOD01829.1"/>
    </source>
</evidence>
<name>R1CZ23_9FIRM</name>
<organism evidence="1 2">
    <name type="scientific">Caldisalinibacter kiritimatiensis</name>
    <dbReference type="NCBI Taxonomy" id="1304284"/>
    <lineage>
        <taxon>Bacteria</taxon>
        <taxon>Bacillati</taxon>
        <taxon>Bacillota</taxon>
        <taxon>Tissierellia</taxon>
        <taxon>Tissierellales</taxon>
        <taxon>Thermohalobacteraceae</taxon>
        <taxon>Caldisalinibacter</taxon>
    </lineage>
</organism>
<reference evidence="1 2" key="1">
    <citation type="journal article" date="2015" name="Geomicrobiol. J.">
        <title>Caldisalinibacter kiritimatiensis gen. nov., sp. nov., a moderately thermohalophilic thiosulfate-reducing bacterium from a hypersaline microbial mat.</title>
        <authorList>
            <person name="Ben Hania W."/>
            <person name="Joseph M."/>
            <person name="Fiebig A."/>
            <person name="Bunk B."/>
            <person name="Klenk H.-P."/>
            <person name="Fardeau M.-L."/>
            <person name="Spring S."/>
        </authorList>
    </citation>
    <scope>NUCLEOTIDE SEQUENCE [LARGE SCALE GENOMIC DNA]</scope>
    <source>
        <strain evidence="1 2">L21-TH-D2</strain>
    </source>
</reference>
<dbReference type="AlphaFoldDB" id="R1CZ23"/>
<dbReference type="STRING" id="1304284.L21TH_0101"/>
<sequence length="57" mass="6492">MGCKAAYENVKESLREGFILTIWDVKNNVSNITVSGHGGFILTIWDVKVYLCNYSFF</sequence>